<reference evidence="1 2" key="1">
    <citation type="submission" date="2023-07" db="EMBL/GenBank/DDBJ databases">
        <title>Sorghum-associated microbial communities from plants grown in Nebraska, USA.</title>
        <authorList>
            <person name="Schachtman D."/>
        </authorList>
    </citation>
    <scope>NUCLEOTIDE SEQUENCE [LARGE SCALE GENOMIC DNA]</scope>
    <source>
        <strain evidence="1 2">DS1781</strain>
    </source>
</reference>
<comment type="caution">
    <text evidence="1">The sequence shown here is derived from an EMBL/GenBank/DDBJ whole genome shotgun (WGS) entry which is preliminary data.</text>
</comment>
<feature type="non-terminal residue" evidence="1">
    <location>
        <position position="1"/>
    </location>
</feature>
<evidence type="ECO:0000313" key="2">
    <source>
        <dbReference type="Proteomes" id="UP001184230"/>
    </source>
</evidence>
<accession>A0ABU1NN56</accession>
<name>A0ABU1NN56_9BURK</name>
<keyword evidence="2" id="KW-1185">Reference proteome</keyword>
<dbReference type="Proteomes" id="UP001184230">
    <property type="component" value="Unassembled WGS sequence"/>
</dbReference>
<organism evidence="1 2">
    <name type="scientific">Variovorax soli</name>
    <dbReference type="NCBI Taxonomy" id="376815"/>
    <lineage>
        <taxon>Bacteria</taxon>
        <taxon>Pseudomonadati</taxon>
        <taxon>Pseudomonadota</taxon>
        <taxon>Betaproteobacteria</taxon>
        <taxon>Burkholderiales</taxon>
        <taxon>Comamonadaceae</taxon>
        <taxon>Variovorax</taxon>
    </lineage>
</organism>
<evidence type="ECO:0000313" key="1">
    <source>
        <dbReference type="EMBL" id="MDR6539788.1"/>
    </source>
</evidence>
<dbReference type="RefSeq" id="WP_309907765.1">
    <property type="nucleotide sequence ID" value="NZ_JAVDRF010000031.1"/>
</dbReference>
<gene>
    <name evidence="1" type="ORF">J2739_005595</name>
</gene>
<protein>
    <recommendedName>
        <fullName evidence="3">Toxin CdiA</fullName>
    </recommendedName>
</protein>
<sequence length="241" mass="25487">NLSEGIKAALLDTVAAQGANAIGDLTVDGTLDDFTNKAAHAIAGCMVGAARAERASGCGAGALGAAIGEMAAQAYGRRDDTVQFAALVSGLAVAVTGGDAGQINVGSQAGANAAVNNHDAHPGFGYEYPDIDHPFAPTEEFRARFIGSEEERLVWFRTQEIAQGTAEIREWLRFDDARVQLPRHGGPLYEIFDLGLPGGAGPVRIAYSPKNPRVFYVSLDHYDTTTAQPLKWTRFEAAPSR</sequence>
<proteinExistence type="predicted"/>
<dbReference type="EMBL" id="JAVDRF010000031">
    <property type="protein sequence ID" value="MDR6539788.1"/>
    <property type="molecule type" value="Genomic_DNA"/>
</dbReference>
<evidence type="ECO:0008006" key="3">
    <source>
        <dbReference type="Google" id="ProtNLM"/>
    </source>
</evidence>